<protein>
    <submittedName>
        <fullName evidence="1">Uncharacterized protein</fullName>
    </submittedName>
</protein>
<organism evidence="1">
    <name type="scientific">marine sediment metagenome</name>
    <dbReference type="NCBI Taxonomy" id="412755"/>
    <lineage>
        <taxon>unclassified sequences</taxon>
        <taxon>metagenomes</taxon>
        <taxon>ecological metagenomes</taxon>
    </lineage>
</organism>
<dbReference type="AlphaFoldDB" id="X1C6U5"/>
<comment type="caution">
    <text evidence="1">The sequence shown here is derived from an EMBL/GenBank/DDBJ whole genome shotgun (WGS) entry which is preliminary data.</text>
</comment>
<reference evidence="1" key="1">
    <citation type="journal article" date="2014" name="Front. Microbiol.">
        <title>High frequency of phylogenetically diverse reductive dehalogenase-homologous genes in deep subseafloor sedimentary metagenomes.</title>
        <authorList>
            <person name="Kawai M."/>
            <person name="Futagami T."/>
            <person name="Toyoda A."/>
            <person name="Takaki Y."/>
            <person name="Nishi S."/>
            <person name="Hori S."/>
            <person name="Arai W."/>
            <person name="Tsubouchi T."/>
            <person name="Morono Y."/>
            <person name="Uchiyama I."/>
            <person name="Ito T."/>
            <person name="Fujiyama A."/>
            <person name="Inagaki F."/>
            <person name="Takami H."/>
        </authorList>
    </citation>
    <scope>NUCLEOTIDE SEQUENCE</scope>
    <source>
        <strain evidence="1">Expedition CK06-06</strain>
    </source>
</reference>
<evidence type="ECO:0000313" key="1">
    <source>
        <dbReference type="EMBL" id="GAG89002.1"/>
    </source>
</evidence>
<gene>
    <name evidence="1" type="ORF">S01H4_24960</name>
</gene>
<proteinExistence type="predicted"/>
<dbReference type="EMBL" id="BART01011813">
    <property type="protein sequence ID" value="GAG89002.1"/>
    <property type="molecule type" value="Genomic_DNA"/>
</dbReference>
<feature type="non-terminal residue" evidence="1">
    <location>
        <position position="55"/>
    </location>
</feature>
<accession>X1C6U5</accession>
<name>X1C6U5_9ZZZZ</name>
<sequence>MKKIVLLSFIIIISICFNLLNCFADECGKVIWNVGAVNLTPGDWQDISTNNIKIS</sequence>